<name>A0A151TWQ9_CAJCA</name>
<accession>A0A151TWQ9</accession>
<dbReference type="AlphaFoldDB" id="A0A151TWQ9"/>
<dbReference type="Proteomes" id="UP000075243">
    <property type="component" value="Chromosome 3"/>
</dbReference>
<dbReference type="EMBL" id="CM003605">
    <property type="protein sequence ID" value="KYP71519.1"/>
    <property type="molecule type" value="Genomic_DNA"/>
</dbReference>
<proteinExistence type="predicted"/>
<organism evidence="1 2">
    <name type="scientific">Cajanus cajan</name>
    <name type="common">Pigeon pea</name>
    <name type="synonym">Cajanus indicus</name>
    <dbReference type="NCBI Taxonomy" id="3821"/>
    <lineage>
        <taxon>Eukaryota</taxon>
        <taxon>Viridiplantae</taxon>
        <taxon>Streptophyta</taxon>
        <taxon>Embryophyta</taxon>
        <taxon>Tracheophyta</taxon>
        <taxon>Spermatophyta</taxon>
        <taxon>Magnoliopsida</taxon>
        <taxon>eudicotyledons</taxon>
        <taxon>Gunneridae</taxon>
        <taxon>Pentapetalae</taxon>
        <taxon>rosids</taxon>
        <taxon>fabids</taxon>
        <taxon>Fabales</taxon>
        <taxon>Fabaceae</taxon>
        <taxon>Papilionoideae</taxon>
        <taxon>50 kb inversion clade</taxon>
        <taxon>NPAAA clade</taxon>
        <taxon>indigoferoid/millettioid clade</taxon>
        <taxon>Phaseoleae</taxon>
        <taxon>Cajanus</taxon>
    </lineage>
</organism>
<dbReference type="Gramene" id="C.cajan_10478.t">
    <property type="protein sequence ID" value="C.cajan_10478.t.cds1"/>
    <property type="gene ID" value="C.cajan_10478"/>
</dbReference>
<sequence>MRPITTHWDCPFGGCYKLNCDGVVSEGIASCGGVIHDYFRSFVVGFSCNLGSCSML</sequence>
<evidence type="ECO:0000313" key="1">
    <source>
        <dbReference type="EMBL" id="KYP71519.1"/>
    </source>
</evidence>
<gene>
    <name evidence="1" type="ORF">KK1_010782</name>
</gene>
<reference evidence="1 2" key="1">
    <citation type="journal article" date="2012" name="Nat. Biotechnol.">
        <title>Draft genome sequence of pigeonpea (Cajanus cajan), an orphan legume crop of resource-poor farmers.</title>
        <authorList>
            <person name="Varshney R.K."/>
            <person name="Chen W."/>
            <person name="Li Y."/>
            <person name="Bharti A.K."/>
            <person name="Saxena R.K."/>
            <person name="Schlueter J.A."/>
            <person name="Donoghue M.T."/>
            <person name="Azam S."/>
            <person name="Fan G."/>
            <person name="Whaley A.M."/>
            <person name="Farmer A.D."/>
            <person name="Sheridan J."/>
            <person name="Iwata A."/>
            <person name="Tuteja R."/>
            <person name="Penmetsa R.V."/>
            <person name="Wu W."/>
            <person name="Upadhyaya H.D."/>
            <person name="Yang S.P."/>
            <person name="Shah T."/>
            <person name="Saxena K.B."/>
            <person name="Michael T."/>
            <person name="McCombie W.R."/>
            <person name="Yang B."/>
            <person name="Zhang G."/>
            <person name="Yang H."/>
            <person name="Wang J."/>
            <person name="Spillane C."/>
            <person name="Cook D.R."/>
            <person name="May G.D."/>
            <person name="Xu X."/>
            <person name="Jackson S.A."/>
        </authorList>
    </citation>
    <scope>NUCLEOTIDE SEQUENCE [LARGE SCALE GENOMIC DNA]</scope>
    <source>
        <strain evidence="2">cv. Asha</strain>
    </source>
</reference>
<protein>
    <submittedName>
        <fullName evidence="1">Uncharacterized protein</fullName>
    </submittedName>
</protein>
<keyword evidence="2" id="KW-1185">Reference proteome</keyword>
<evidence type="ECO:0000313" key="2">
    <source>
        <dbReference type="Proteomes" id="UP000075243"/>
    </source>
</evidence>